<dbReference type="PANTHER" id="PTHR12558:SF13">
    <property type="entry name" value="CELL DIVISION CYCLE PROTEIN 27 HOMOLOG"/>
    <property type="match status" value="1"/>
</dbReference>
<protein>
    <submittedName>
        <fullName evidence="2">Tetratricopeptide repeat protein</fullName>
    </submittedName>
</protein>
<proteinExistence type="predicted"/>
<organism evidence="2 3">
    <name type="scientific">Aureispira anguillae</name>
    <dbReference type="NCBI Taxonomy" id="2864201"/>
    <lineage>
        <taxon>Bacteria</taxon>
        <taxon>Pseudomonadati</taxon>
        <taxon>Bacteroidota</taxon>
        <taxon>Saprospiria</taxon>
        <taxon>Saprospirales</taxon>
        <taxon>Saprospiraceae</taxon>
        <taxon>Aureispira</taxon>
    </lineage>
</organism>
<dbReference type="PANTHER" id="PTHR12558">
    <property type="entry name" value="CELL DIVISION CYCLE 16,23,27"/>
    <property type="match status" value="1"/>
</dbReference>
<keyword evidence="3" id="KW-1185">Reference proteome</keyword>
<sequence length="387" mass="45163">MSFSSEEIEQLKSLLLSNHEANQRIALGLLKNTPNQVSALAIPLCIVAYLSNESRREVEGWAHDLLITNLPKKTIVRLQDQIIILNYAQYKFKVIEGWNTYQNPLRRFLTLHENAIDSYLPLFQLNPEPYAKIYTLLANRIKKEWNNYHKALFFYEKAMQLDSNNTQAHFGFAMIVHAHYIKKGQRLGDADRVLDYYISAYQSPKNIISYRNAAALCQDIKDVERAAYYYQEGLKRCPKDTVLLNNYANLLMKEMGDYEEARFFAQKGLSISPHDPCLLDTMAHIEFQGFQDYKQAKILFEKVIKKGQEHHYSYTGLGDLYVALGNYDKAEKYYLKGLHNGLQYTSREIPEVIEKLEKMILFYSKYRVNLAKSDYYGQKLARIRSKH</sequence>
<evidence type="ECO:0000256" key="1">
    <source>
        <dbReference type="PROSITE-ProRule" id="PRU00339"/>
    </source>
</evidence>
<dbReference type="SUPFAM" id="SSF81901">
    <property type="entry name" value="HCP-like"/>
    <property type="match status" value="1"/>
</dbReference>
<gene>
    <name evidence="2" type="ORF">AsAng_0011270</name>
</gene>
<dbReference type="Proteomes" id="UP001060919">
    <property type="component" value="Chromosome"/>
</dbReference>
<keyword evidence="1" id="KW-0802">TPR repeat</keyword>
<dbReference type="Gene3D" id="1.25.40.10">
    <property type="entry name" value="Tetratricopeptide repeat domain"/>
    <property type="match status" value="2"/>
</dbReference>
<accession>A0A916DPA9</accession>
<dbReference type="PROSITE" id="PS50005">
    <property type="entry name" value="TPR"/>
    <property type="match status" value="1"/>
</dbReference>
<dbReference type="InterPro" id="IPR019734">
    <property type="entry name" value="TPR_rpt"/>
</dbReference>
<evidence type="ECO:0000313" key="3">
    <source>
        <dbReference type="Proteomes" id="UP001060919"/>
    </source>
</evidence>
<dbReference type="KEGG" id="aup:AsAng_0011270"/>
<dbReference type="Pfam" id="PF13431">
    <property type="entry name" value="TPR_17"/>
    <property type="match status" value="1"/>
</dbReference>
<dbReference type="RefSeq" id="WP_264791733.1">
    <property type="nucleotide sequence ID" value="NZ_AP026867.1"/>
</dbReference>
<dbReference type="SMART" id="SM00028">
    <property type="entry name" value="TPR"/>
    <property type="match status" value="4"/>
</dbReference>
<dbReference type="InterPro" id="IPR011990">
    <property type="entry name" value="TPR-like_helical_dom_sf"/>
</dbReference>
<name>A0A916DPA9_9BACT</name>
<evidence type="ECO:0000313" key="2">
    <source>
        <dbReference type="EMBL" id="BDS10419.1"/>
    </source>
</evidence>
<feature type="repeat" description="TPR" evidence="1">
    <location>
        <begin position="311"/>
        <end position="344"/>
    </location>
</feature>
<dbReference type="Pfam" id="PF13181">
    <property type="entry name" value="TPR_8"/>
    <property type="match status" value="2"/>
</dbReference>
<dbReference type="EMBL" id="AP026867">
    <property type="protein sequence ID" value="BDS10419.1"/>
    <property type="molecule type" value="Genomic_DNA"/>
</dbReference>
<reference evidence="2" key="1">
    <citation type="submission" date="2022-09" db="EMBL/GenBank/DDBJ databases">
        <title>Aureispira anguillicida sp. nov., isolated from Leptocephalus of Japanese eel Anguilla japonica.</title>
        <authorList>
            <person name="Yuasa K."/>
            <person name="Mekata T."/>
            <person name="Ikunari K."/>
        </authorList>
    </citation>
    <scope>NUCLEOTIDE SEQUENCE</scope>
    <source>
        <strain evidence="2">EL160426</strain>
    </source>
</reference>
<dbReference type="AlphaFoldDB" id="A0A916DPA9"/>